<feature type="region of interest" description="Disordered" evidence="2">
    <location>
        <begin position="912"/>
        <end position="941"/>
    </location>
</feature>
<dbReference type="GO" id="GO:0005085">
    <property type="term" value="F:guanyl-nucleotide exchange factor activity"/>
    <property type="evidence" value="ECO:0007669"/>
    <property type="project" value="InterPro"/>
</dbReference>
<feature type="compositionally biased region" description="Polar residues" evidence="2">
    <location>
        <begin position="113"/>
        <end position="131"/>
    </location>
</feature>
<organism evidence="4 5">
    <name type="scientific">Skeletonema marinoi</name>
    <dbReference type="NCBI Taxonomy" id="267567"/>
    <lineage>
        <taxon>Eukaryota</taxon>
        <taxon>Sar</taxon>
        <taxon>Stramenopiles</taxon>
        <taxon>Ochrophyta</taxon>
        <taxon>Bacillariophyta</taxon>
        <taxon>Coscinodiscophyceae</taxon>
        <taxon>Thalassiosirophycidae</taxon>
        <taxon>Thalassiosirales</taxon>
        <taxon>Skeletonemataceae</taxon>
        <taxon>Skeletonema</taxon>
        <taxon>Skeletonema marinoi-dohrnii complex</taxon>
    </lineage>
</organism>
<feature type="domain" description="C2 DOCK-type" evidence="3">
    <location>
        <begin position="1491"/>
        <end position="1689"/>
    </location>
</feature>
<dbReference type="PANTHER" id="PTHR23317">
    <property type="entry name" value="DEDICATOR OF CYTOKINESIS DOCK"/>
    <property type="match status" value="1"/>
</dbReference>
<feature type="compositionally biased region" description="Low complexity" evidence="2">
    <location>
        <begin position="1"/>
        <end position="19"/>
    </location>
</feature>
<feature type="compositionally biased region" description="Polar residues" evidence="2">
    <location>
        <begin position="66"/>
        <end position="75"/>
    </location>
</feature>
<dbReference type="Proteomes" id="UP001224775">
    <property type="component" value="Unassembled WGS sequence"/>
</dbReference>
<feature type="compositionally biased region" description="Low complexity" evidence="2">
    <location>
        <begin position="208"/>
        <end position="218"/>
    </location>
</feature>
<dbReference type="GO" id="GO:0007264">
    <property type="term" value="P:small GTPase-mediated signal transduction"/>
    <property type="evidence" value="ECO:0007669"/>
    <property type="project" value="InterPro"/>
</dbReference>
<feature type="compositionally biased region" description="Polar residues" evidence="2">
    <location>
        <begin position="152"/>
        <end position="163"/>
    </location>
</feature>
<evidence type="ECO:0000256" key="2">
    <source>
        <dbReference type="SAM" id="MobiDB-lite"/>
    </source>
</evidence>
<dbReference type="PANTHER" id="PTHR23317:SF76">
    <property type="entry name" value="LD20667P"/>
    <property type="match status" value="1"/>
</dbReference>
<feature type="compositionally biased region" description="Low complexity" evidence="2">
    <location>
        <begin position="298"/>
        <end position="321"/>
    </location>
</feature>
<name>A0AAD9D949_9STRA</name>
<evidence type="ECO:0000256" key="1">
    <source>
        <dbReference type="PROSITE-ProRule" id="PRU00983"/>
    </source>
</evidence>
<reference evidence="4" key="1">
    <citation type="submission" date="2023-06" db="EMBL/GenBank/DDBJ databases">
        <title>Survivors Of The Sea: Transcriptome response of Skeletonema marinoi to long-term dormancy.</title>
        <authorList>
            <person name="Pinder M.I.M."/>
            <person name="Kourtchenko O."/>
            <person name="Robertson E.K."/>
            <person name="Larsson T."/>
            <person name="Maumus F."/>
            <person name="Osuna-Cruz C.M."/>
            <person name="Vancaester E."/>
            <person name="Stenow R."/>
            <person name="Vandepoele K."/>
            <person name="Ploug H."/>
            <person name="Bruchert V."/>
            <person name="Godhe A."/>
            <person name="Topel M."/>
        </authorList>
    </citation>
    <scope>NUCLEOTIDE SEQUENCE</scope>
    <source>
        <strain evidence="4">R05AC</strain>
    </source>
</reference>
<feature type="region of interest" description="Disordered" evidence="2">
    <location>
        <begin position="1"/>
        <end position="363"/>
    </location>
</feature>
<gene>
    <name evidence="4" type="ORF">QTG54_010687</name>
</gene>
<evidence type="ECO:0000313" key="4">
    <source>
        <dbReference type="EMBL" id="KAK1738657.1"/>
    </source>
</evidence>
<proteinExistence type="inferred from homology"/>
<feature type="region of interest" description="Disordered" evidence="2">
    <location>
        <begin position="566"/>
        <end position="604"/>
    </location>
</feature>
<feature type="region of interest" description="Disordered" evidence="2">
    <location>
        <begin position="2085"/>
        <end position="2121"/>
    </location>
</feature>
<feature type="compositionally biased region" description="Low complexity" evidence="2">
    <location>
        <begin position="242"/>
        <end position="254"/>
    </location>
</feature>
<dbReference type="InterPro" id="IPR035892">
    <property type="entry name" value="C2_domain_sf"/>
</dbReference>
<evidence type="ECO:0000259" key="3">
    <source>
        <dbReference type="PROSITE" id="PS51650"/>
    </source>
</evidence>
<evidence type="ECO:0000313" key="5">
    <source>
        <dbReference type="Proteomes" id="UP001224775"/>
    </source>
</evidence>
<feature type="region of interest" description="Disordered" evidence="2">
    <location>
        <begin position="781"/>
        <end position="801"/>
    </location>
</feature>
<feature type="region of interest" description="Disordered" evidence="2">
    <location>
        <begin position="1028"/>
        <end position="1060"/>
    </location>
</feature>
<dbReference type="EMBL" id="JATAAI010000020">
    <property type="protein sequence ID" value="KAK1738657.1"/>
    <property type="molecule type" value="Genomic_DNA"/>
</dbReference>
<protein>
    <submittedName>
        <fullName evidence="4">Dedicator of cytokinesis protein</fullName>
    </submittedName>
</protein>
<feature type="compositionally biased region" description="Basic and acidic residues" evidence="2">
    <location>
        <begin position="1751"/>
        <end position="1763"/>
    </location>
</feature>
<feature type="compositionally biased region" description="Basic and acidic residues" evidence="2">
    <location>
        <begin position="917"/>
        <end position="941"/>
    </location>
</feature>
<feature type="compositionally biased region" description="Polar residues" evidence="2">
    <location>
        <begin position="422"/>
        <end position="433"/>
    </location>
</feature>
<dbReference type="PROSITE" id="PS51650">
    <property type="entry name" value="C2_DOCK"/>
    <property type="match status" value="1"/>
</dbReference>
<dbReference type="Gene3D" id="2.60.40.150">
    <property type="entry name" value="C2 domain"/>
    <property type="match status" value="1"/>
</dbReference>
<feature type="region of interest" description="Disordered" evidence="2">
    <location>
        <begin position="1996"/>
        <end position="2020"/>
    </location>
</feature>
<feature type="compositionally biased region" description="Polar residues" evidence="2">
    <location>
        <begin position="219"/>
        <end position="229"/>
    </location>
</feature>
<dbReference type="InterPro" id="IPR027007">
    <property type="entry name" value="C2_DOCK-type_domain"/>
</dbReference>
<feature type="region of interest" description="Disordered" evidence="2">
    <location>
        <begin position="408"/>
        <end position="469"/>
    </location>
</feature>
<accession>A0AAD9D949</accession>
<comment type="similarity">
    <text evidence="1">Belongs to the DOCK family.</text>
</comment>
<feature type="compositionally biased region" description="Polar residues" evidence="2">
    <location>
        <begin position="267"/>
        <end position="293"/>
    </location>
</feature>
<feature type="compositionally biased region" description="Polar residues" evidence="2">
    <location>
        <begin position="687"/>
        <end position="710"/>
    </location>
</feature>
<feature type="compositionally biased region" description="Basic residues" evidence="2">
    <location>
        <begin position="23"/>
        <end position="37"/>
    </location>
</feature>
<feature type="region of interest" description="Disordered" evidence="2">
    <location>
        <begin position="1708"/>
        <end position="1773"/>
    </location>
</feature>
<sequence length="2121" mass="228493">MSDEGGSNSGTSNSGSFSFKRPGGGKKKLRTPFKKNNKAREVSAAIKQQSLEEFQHRQQLFDIEESQSQPNSPTTPRKVVGGGTTEKSEADNAFLRAMRGTNSMDEVDDDDTTSNQEEQPRIISNNPSFDETSSHDGGGGKAGAGSSATTTNNNPQAKANNDFLSALQGDSEEPSSSNVVSTTRQSKATKTSALSEADHSFLANMHGTTTAPPQQQQTHTINAKTSSFSDADHNFLAQVHGAQTPAQQQQQHSPPTTPPISPPRASFFTSPEGSPTKLPQQQQQHSRLSVTSVHQRDSVTSMSSMESSDVSNQFHSHSPPSRGGGKKSSDLATSNAAFLGALHASVDDDQGGKQQQQQQQSAVIATDGGSFNMDATPNIQRKHLSKNSTASDADAAFLMDVHRSESYASQGSFQGGGGNNNKMEYSSGSQDSGTFVFKGPSPSSTKADHQSASSTSSSQETGTFVFKGPTPAKDSNAAFMMAIHASGDDADVDSVAGLNDDADNDGDVLVGDDAGDLEDEDIEGLTVPAQPYVEKVMLPRPLFFGNVLPPRITEEAKHAASLYEVGSKGHCPTDSTSDTGDDQDDNSSVSSKGSRLSMSSFGGVGKHDLEPTIAPCCRNLEGAIETFGFGINPFASNDEGEEADESVEPIAPHPYVSLYSPVWEDWARTARVKARRKKAKLIHKTSSRASSATPSQLNQITNRRQSSTKITPKEFGKSQITRETGTSSFESSVTSLTASLDFSHDDVEQAPSIQPQDSLSDDRDLSRDQFLKFARAGFADDGDGNSFDSGGDRKIDKSSGAASIMSQMDGGGTFIQMDSNIFAEAVNNADDTSDDNSVEATEERKSVGLNDNISAAAAMLAGEGADDVDDDAQGGVGTSMFMAVGGGAKAASKYGRPYTNFELTNGCIPQFGSDDPSLPHESDLGAFQTKEEEKRSADERRERNIIEDLAVPGIMPHIACPTQCTDVDDSQCWNARFSGGKLGIKGGPNTMLISLDDNTSTDGDTPSSGKQKQPLVYETSRAGWWNLPTGLSEDSGVKTSKRRKSGSKNTPKTEVFPAFDDPIPLDVQSRLWPPPSLLRENNFSSTRLHPATAAARSLPHLSDRPACMRHIQIDTTAVGFPKLGGEIEPMFCRLAIYHFEMKSTTSPTGKTSFAPNMARCGPVTEALNFDIVQDPSVIKSCKRALWPYADEAEANGIFGSSSTAGETALEGTTCGVFSLPSNLSLSNLYAVLIVNKVVAGSSDLEHYYKPNRRESKSSSGTIEQIDLQKLRENAAKSSEEFGQYITPFVFGIVPLLHIIETESAKTPVSRAVQIPLFKFAQGRGVESILDHILVMLHPSSEPKIAKAAPLTRGHALLVTRYFGYLGMHSIIDKKSSLSRERLVDFTGELEVKCEDDSAETTTNERCPVLGEPYVLPPWRPHYKIEPAVFGGRTVTPPPAVDDDVQEKKTPRNSFAQELAALPLENSVAEGYGSMSSNAGRYDGLQIHTSLCNELICQPKMLQGCTNDSIVIKVELRKLEWCNALNSEVAVPVTPSIHNTRRGAWLVQEVFTSCAMDATDPRFLDEFKVKLPLILGENSQEKLGLFFSVYSINVRTKRRPSVFLKRDGDDVAHIGSGFLPLARDDSSTCLIENGGYEVPITLRAVELCNITSGQHRKEASFGGNIGKHIRSLSRSSDTLDDNMELDITAHQQAVHDYPSGTLALGQLRSQSYQEQDDTDDNDTAGSKDYASICTPPRRRNSNSEDLQTLSSEKPDSYDESDHKSNPLGSLAKGLRNASSHGNLQLLMSPKSDCSTSEMILHVNILAISSVHPQNKTLADLFQMKPKLPRSVVSSDFSDQYYAPWGKQRSEILHRLQPERIPPFHFVGGALAEMERKMLAPVVNLSKGSKCSPTDVMPHLIRVVGQLYRVAVTGTGEPSILWASPDSLIPLRLNAFAALLKVISSVSDHMTNAGLRQLDGNSKWNLLALGKVLSMLFDEGAILGGTLEDLPVDETKAQSPTKPAIISQRSQTVDATSSNARPQLISRYSSHPEDDSPKKFDIDAMLQPNFASKGEDAVSEDLSSLTSQSSGFSVDSKGAFMSALAASLDGDESSNSGAAPIIESSSQEHHFCRQDLQQVEGVG</sequence>
<keyword evidence="5" id="KW-1185">Reference proteome</keyword>
<feature type="compositionally biased region" description="Polar residues" evidence="2">
    <location>
        <begin position="718"/>
        <end position="727"/>
    </location>
</feature>
<comment type="caution">
    <text evidence="4">The sequence shown here is derived from an EMBL/GenBank/DDBJ whole genome shotgun (WGS) entry which is preliminary data.</text>
</comment>
<feature type="region of interest" description="Disordered" evidence="2">
    <location>
        <begin position="683"/>
        <end position="727"/>
    </location>
</feature>
<feature type="compositionally biased region" description="Polar residues" evidence="2">
    <location>
        <begin position="589"/>
        <end position="600"/>
    </location>
</feature>
<feature type="compositionally biased region" description="Polar residues" evidence="2">
    <location>
        <begin position="174"/>
        <end position="194"/>
    </location>
</feature>
<dbReference type="InterPro" id="IPR026791">
    <property type="entry name" value="DOCK"/>
</dbReference>